<sequence length="418" mass="43453">MLPVSHHFPIAGVKLILCQVLLVAPLVGQIEITLTPSRDNTLYESPSGDLSNGAGDHFFAGTTNGGLVRRGLVAFDIAGNLPPGAQIQSVQLRMNVSRTVSGAVDVGLHRVTSDWGQGASDADGEEGGGATPQANDATWIHTFFPNQFWDNPGGDFAPTASSSIAVSGNGEYTWGSNPALVGDVQAWVDGGAPNFGWVLVGDESTSRTAKRFDSVENPTAAQRPQLTIVYDLQARIGLALDAAVTGLEEGAFGVTLAYRVVNRGDAPLEQIQVQNDLAQVFAGADFSLSQAPQSTRFSVNPGFDGDQDIDLLDGTDELPPGEEGSVVLELRVEPTGTQTLFSNSAQASATSSTGTFVSDTSQNGTDDDPDGNGNPGDNSEATLLVLANGVVPTLGTAGLLALIGGLVVLAVRQRKARR</sequence>
<dbReference type="Proteomes" id="UP000663929">
    <property type="component" value="Chromosome"/>
</dbReference>
<organism evidence="3 4">
    <name type="scientific">Sulfidibacter corallicola</name>
    <dbReference type="NCBI Taxonomy" id="2818388"/>
    <lineage>
        <taxon>Bacteria</taxon>
        <taxon>Pseudomonadati</taxon>
        <taxon>Acidobacteriota</taxon>
        <taxon>Holophagae</taxon>
        <taxon>Acanthopleuribacterales</taxon>
        <taxon>Acanthopleuribacteraceae</taxon>
        <taxon>Sulfidibacter</taxon>
    </lineage>
</organism>
<dbReference type="EMBL" id="CP071793">
    <property type="protein sequence ID" value="QTD49194.1"/>
    <property type="molecule type" value="Genomic_DNA"/>
</dbReference>
<reference evidence="3" key="1">
    <citation type="submission" date="2021-03" db="EMBL/GenBank/DDBJ databases">
        <title>Acanthopleuribacteraceae sp. M133.</title>
        <authorList>
            <person name="Wang G."/>
        </authorList>
    </citation>
    <scope>NUCLEOTIDE SEQUENCE</scope>
    <source>
        <strain evidence="3">M133</strain>
    </source>
</reference>
<dbReference type="KEGG" id="scor:J3U87_26715"/>
<evidence type="ECO:0000256" key="2">
    <source>
        <dbReference type="SAM" id="Phobius"/>
    </source>
</evidence>
<feature type="region of interest" description="Disordered" evidence="1">
    <location>
        <begin position="114"/>
        <end position="135"/>
    </location>
</feature>
<feature type="region of interest" description="Disordered" evidence="1">
    <location>
        <begin position="295"/>
        <end position="322"/>
    </location>
</feature>
<feature type="transmembrane region" description="Helical" evidence="2">
    <location>
        <begin position="389"/>
        <end position="411"/>
    </location>
</feature>
<dbReference type="NCBIfam" id="NF033679">
    <property type="entry name" value="DNRLRE_dom"/>
    <property type="match status" value="1"/>
</dbReference>
<keyword evidence="2" id="KW-0472">Membrane</keyword>
<feature type="compositionally biased region" description="Acidic residues" evidence="1">
    <location>
        <begin position="305"/>
        <end position="320"/>
    </location>
</feature>
<keyword evidence="2" id="KW-0812">Transmembrane</keyword>
<gene>
    <name evidence="3" type="ORF">J3U87_26715</name>
</gene>
<keyword evidence="4" id="KW-1185">Reference proteome</keyword>
<feature type="compositionally biased region" description="Low complexity" evidence="1">
    <location>
        <begin position="343"/>
        <end position="355"/>
    </location>
</feature>
<accession>A0A8A4TJ22</accession>
<keyword evidence="2" id="KW-1133">Transmembrane helix</keyword>
<dbReference type="AlphaFoldDB" id="A0A8A4TJ22"/>
<evidence type="ECO:0000313" key="4">
    <source>
        <dbReference type="Proteomes" id="UP000663929"/>
    </source>
</evidence>
<evidence type="ECO:0000256" key="1">
    <source>
        <dbReference type="SAM" id="MobiDB-lite"/>
    </source>
</evidence>
<feature type="region of interest" description="Disordered" evidence="1">
    <location>
        <begin position="343"/>
        <end position="379"/>
    </location>
</feature>
<proteinExistence type="predicted"/>
<evidence type="ECO:0000313" key="3">
    <source>
        <dbReference type="EMBL" id="QTD49194.1"/>
    </source>
</evidence>
<name>A0A8A4TJ22_SULCO</name>
<protein>
    <submittedName>
        <fullName evidence="3">DNRLRE domain-containing protein</fullName>
    </submittedName>
</protein>
<dbReference type="RefSeq" id="WP_237378836.1">
    <property type="nucleotide sequence ID" value="NZ_CP071793.1"/>
</dbReference>